<dbReference type="EMBL" id="KV417319">
    <property type="protein sequence ID" value="KZO91699.1"/>
    <property type="molecule type" value="Genomic_DNA"/>
</dbReference>
<dbReference type="OrthoDB" id="3355016at2759"/>
<dbReference type="Proteomes" id="UP000076738">
    <property type="component" value="Unassembled WGS sequence"/>
</dbReference>
<evidence type="ECO:0008006" key="3">
    <source>
        <dbReference type="Google" id="ProtNLM"/>
    </source>
</evidence>
<sequence>MTPVSLNPDLFSHVLDEVIGQLNLYRTKDLIDYAFRLRLVNQYANQRLERLTCRYLNIPTYDDLINIIAAGVPNYSKHEWINICGDRRYSSAIFTDGFLKFYTHSTALKRLVLDLRGLDADELDSNTRFSTCPGSVQELGILASFDQTHSRISLFMNSFLWNGNNLKLAFCGIPTYSGLVTPGGHATLALFLDETTDLYDVRLLSRFAGQFRQMCVVRLAFSDNIPSSNLHDLKRELVSILNNRLILEELLPEARCQHSLNWFADRVLNGTIWSTPGKLLTES</sequence>
<proteinExistence type="predicted"/>
<protein>
    <recommendedName>
        <fullName evidence="3">F-box domain-containing protein</fullName>
    </recommendedName>
</protein>
<keyword evidence="2" id="KW-1185">Reference proteome</keyword>
<reference evidence="1 2" key="1">
    <citation type="journal article" date="2016" name="Mol. Biol. Evol.">
        <title>Comparative Genomics of Early-Diverging Mushroom-Forming Fungi Provides Insights into the Origins of Lignocellulose Decay Capabilities.</title>
        <authorList>
            <person name="Nagy L.G."/>
            <person name="Riley R."/>
            <person name="Tritt A."/>
            <person name="Adam C."/>
            <person name="Daum C."/>
            <person name="Floudas D."/>
            <person name="Sun H."/>
            <person name="Yadav J.S."/>
            <person name="Pangilinan J."/>
            <person name="Larsson K.H."/>
            <person name="Matsuura K."/>
            <person name="Barry K."/>
            <person name="Labutti K."/>
            <person name="Kuo R."/>
            <person name="Ohm R.A."/>
            <person name="Bhattacharya S.S."/>
            <person name="Shirouzu T."/>
            <person name="Yoshinaga Y."/>
            <person name="Martin F.M."/>
            <person name="Grigoriev I.V."/>
            <person name="Hibbett D.S."/>
        </authorList>
    </citation>
    <scope>NUCLEOTIDE SEQUENCE [LARGE SCALE GENOMIC DNA]</scope>
    <source>
        <strain evidence="1 2">TUFC12733</strain>
    </source>
</reference>
<name>A0A167HJF4_CALVF</name>
<organism evidence="1 2">
    <name type="scientific">Calocera viscosa (strain TUFC12733)</name>
    <dbReference type="NCBI Taxonomy" id="1330018"/>
    <lineage>
        <taxon>Eukaryota</taxon>
        <taxon>Fungi</taxon>
        <taxon>Dikarya</taxon>
        <taxon>Basidiomycota</taxon>
        <taxon>Agaricomycotina</taxon>
        <taxon>Dacrymycetes</taxon>
        <taxon>Dacrymycetales</taxon>
        <taxon>Dacrymycetaceae</taxon>
        <taxon>Calocera</taxon>
    </lineage>
</organism>
<evidence type="ECO:0000313" key="1">
    <source>
        <dbReference type="EMBL" id="KZO91699.1"/>
    </source>
</evidence>
<gene>
    <name evidence="1" type="ORF">CALVIDRAFT_602056</name>
</gene>
<accession>A0A167HJF4</accession>
<evidence type="ECO:0000313" key="2">
    <source>
        <dbReference type="Proteomes" id="UP000076738"/>
    </source>
</evidence>
<dbReference type="AlphaFoldDB" id="A0A167HJF4"/>